<accession>A0A1H7V926</accession>
<evidence type="ECO:0008006" key="3">
    <source>
        <dbReference type="Google" id="ProtNLM"/>
    </source>
</evidence>
<keyword evidence="2" id="KW-1185">Reference proteome</keyword>
<protein>
    <recommendedName>
        <fullName evidence="3">T4 bacteriophage base plate protein</fullName>
    </recommendedName>
</protein>
<evidence type="ECO:0000313" key="2">
    <source>
        <dbReference type="Proteomes" id="UP000198744"/>
    </source>
</evidence>
<dbReference type="EMBL" id="FOBS01000003">
    <property type="protein sequence ID" value="SEM05751.1"/>
    <property type="molecule type" value="Genomic_DNA"/>
</dbReference>
<gene>
    <name evidence="1" type="ORF">SAMN04489760_103108</name>
</gene>
<reference evidence="1 2" key="1">
    <citation type="submission" date="2016-10" db="EMBL/GenBank/DDBJ databases">
        <authorList>
            <person name="de Groot N.N."/>
        </authorList>
    </citation>
    <scope>NUCLEOTIDE SEQUENCE [LARGE SCALE GENOMIC DNA]</scope>
    <source>
        <strain evidence="1 2">DSM 8423</strain>
    </source>
</reference>
<name>A0A1H7V926_9BACT</name>
<organism evidence="1 2">
    <name type="scientific">Syntrophus gentianae</name>
    <dbReference type="NCBI Taxonomy" id="43775"/>
    <lineage>
        <taxon>Bacteria</taxon>
        <taxon>Pseudomonadati</taxon>
        <taxon>Thermodesulfobacteriota</taxon>
        <taxon>Syntrophia</taxon>
        <taxon>Syntrophales</taxon>
        <taxon>Syntrophaceae</taxon>
        <taxon>Syntrophus</taxon>
    </lineage>
</organism>
<evidence type="ECO:0000313" key="1">
    <source>
        <dbReference type="EMBL" id="SEM05751.1"/>
    </source>
</evidence>
<sequence length="278" mass="30170">MMRLPGGILRDGARRRDFAFRPLTGEVELALAEAAEEGSSLPTRVTKALAAALEHIGGDTPLPATVAALSVGDRQFLMARLAVGFGLGEDWFTARCGKCGEQFDFAVDYRNLPVKEAGEGYPFAGVETSLGRCNFRVPTGADQEILAGLDDDSEPIRCLVKCCLVALSGRRVEDNPSHGDMVEAFAPGDIARIEAALEEAAPEMAVSVQAPCPVCGTPHEIDVDPYRILYNRLGGGLLREVHILASTYHWSEAEILALPLHRRRRYLDLIDEARGITR</sequence>
<dbReference type="RefSeq" id="WP_217638863.1">
    <property type="nucleotide sequence ID" value="NZ_FOBS01000003.1"/>
</dbReference>
<dbReference type="AlphaFoldDB" id="A0A1H7V926"/>
<dbReference type="Proteomes" id="UP000198744">
    <property type="component" value="Unassembled WGS sequence"/>
</dbReference>
<dbReference type="STRING" id="43775.SAMN04489760_103108"/>
<proteinExistence type="predicted"/>